<evidence type="ECO:0000259" key="6">
    <source>
        <dbReference type="PROSITE" id="PS50089"/>
    </source>
</evidence>
<evidence type="ECO:0000256" key="3">
    <source>
        <dbReference type="ARBA" id="ARBA00022833"/>
    </source>
</evidence>
<dbReference type="Gene3D" id="2.40.50.140">
    <property type="entry name" value="Nucleic acid-binding proteins"/>
    <property type="match status" value="3"/>
</dbReference>
<dbReference type="WBParaSite" id="maker-E.canG7_contigs_7680-snap-gene-0.37-mRNA-1">
    <property type="protein sequence ID" value="maker-E.canG7_contigs_7680-snap-gene-0.37-mRNA-1"/>
    <property type="gene ID" value="EcG7_03194"/>
</dbReference>
<accession>A0A915F0A3</accession>
<dbReference type="Pfam" id="PF23459">
    <property type="entry name" value="S1_RRP5"/>
    <property type="match status" value="1"/>
</dbReference>
<organism evidence="8 9">
    <name type="scientific">Echinococcus canadensis</name>
    <dbReference type="NCBI Taxonomy" id="519352"/>
    <lineage>
        <taxon>Eukaryota</taxon>
        <taxon>Metazoa</taxon>
        <taxon>Spiralia</taxon>
        <taxon>Lophotrochozoa</taxon>
        <taxon>Platyhelminthes</taxon>
        <taxon>Cestoda</taxon>
        <taxon>Eucestoda</taxon>
        <taxon>Cyclophyllidea</taxon>
        <taxon>Taeniidae</taxon>
        <taxon>Echinococcus</taxon>
        <taxon>Echinococcus canadensis group</taxon>
    </lineage>
</organism>
<dbReference type="Gene3D" id="3.30.40.10">
    <property type="entry name" value="Zinc/RING finger domain, C3HC4 (zinc finger)"/>
    <property type="match status" value="1"/>
</dbReference>
<proteinExistence type="predicted"/>
<dbReference type="InterPro" id="IPR018957">
    <property type="entry name" value="Znf_C3HC4_RING-type"/>
</dbReference>
<dbReference type="SUPFAM" id="SSF48452">
    <property type="entry name" value="TPR-like"/>
    <property type="match status" value="1"/>
</dbReference>
<dbReference type="InterPro" id="IPR011990">
    <property type="entry name" value="TPR-like_helical_dom_sf"/>
</dbReference>
<evidence type="ECO:0000313" key="8">
    <source>
        <dbReference type="Proteomes" id="UP000887562"/>
    </source>
</evidence>
<dbReference type="InterPro" id="IPR057302">
    <property type="entry name" value="Rrp5_S1"/>
</dbReference>
<dbReference type="InterPro" id="IPR017907">
    <property type="entry name" value="Znf_RING_CS"/>
</dbReference>
<reference evidence="9" key="1">
    <citation type="submission" date="2022-11" db="UniProtKB">
        <authorList>
            <consortium name="WormBaseParasite"/>
        </authorList>
    </citation>
    <scope>IDENTIFICATION</scope>
</reference>
<dbReference type="Gene3D" id="1.25.40.10">
    <property type="entry name" value="Tetratricopeptide repeat domain"/>
    <property type="match status" value="1"/>
</dbReference>
<dbReference type="SUPFAM" id="SSF50249">
    <property type="entry name" value="Nucleic acid-binding proteins"/>
    <property type="match status" value="2"/>
</dbReference>
<evidence type="ECO:0000313" key="9">
    <source>
        <dbReference type="WBParaSite" id="maker-E.canG7_contigs_7680-snap-gene-0.37-mRNA-1"/>
    </source>
</evidence>
<dbReference type="InterPro" id="IPR001841">
    <property type="entry name" value="Znf_RING"/>
</dbReference>
<feature type="domain" description="RING-type" evidence="6">
    <location>
        <begin position="1810"/>
        <end position="1872"/>
    </location>
</feature>
<dbReference type="GO" id="GO:0006364">
    <property type="term" value="P:rRNA processing"/>
    <property type="evidence" value="ECO:0007669"/>
    <property type="project" value="InterPro"/>
</dbReference>
<keyword evidence="2 4" id="KW-0863">Zinc-finger</keyword>
<feature type="domain" description="S1 motif" evidence="7">
    <location>
        <begin position="696"/>
        <end position="768"/>
    </location>
</feature>
<evidence type="ECO:0000256" key="2">
    <source>
        <dbReference type="ARBA" id="ARBA00022771"/>
    </source>
</evidence>
<dbReference type="GO" id="GO:0008270">
    <property type="term" value="F:zinc ion binding"/>
    <property type="evidence" value="ECO:0007669"/>
    <property type="project" value="UniProtKB-KW"/>
</dbReference>
<dbReference type="GO" id="GO:0032040">
    <property type="term" value="C:small-subunit processome"/>
    <property type="evidence" value="ECO:0007669"/>
    <property type="project" value="TreeGrafter"/>
</dbReference>
<dbReference type="InterPro" id="IPR013083">
    <property type="entry name" value="Znf_RING/FYVE/PHD"/>
</dbReference>
<feature type="region of interest" description="Disordered" evidence="5">
    <location>
        <begin position="1325"/>
        <end position="1344"/>
    </location>
</feature>
<dbReference type="PANTHER" id="PTHR23270:SF10">
    <property type="entry name" value="PROTEIN RRP5 HOMOLOG"/>
    <property type="match status" value="1"/>
</dbReference>
<dbReference type="GO" id="GO:0005737">
    <property type="term" value="C:cytoplasm"/>
    <property type="evidence" value="ECO:0007669"/>
    <property type="project" value="UniProtKB-ARBA"/>
</dbReference>
<dbReference type="SMART" id="SM00184">
    <property type="entry name" value="RING"/>
    <property type="match status" value="1"/>
</dbReference>
<evidence type="ECO:0000256" key="5">
    <source>
        <dbReference type="SAM" id="MobiDB-lite"/>
    </source>
</evidence>
<keyword evidence="3" id="KW-0862">Zinc</keyword>
<name>A0A915F0A3_9CEST</name>
<dbReference type="PROSITE" id="PS50126">
    <property type="entry name" value="S1"/>
    <property type="match status" value="2"/>
</dbReference>
<keyword evidence="1" id="KW-0479">Metal-binding</keyword>
<evidence type="ECO:0000256" key="1">
    <source>
        <dbReference type="ARBA" id="ARBA00022723"/>
    </source>
</evidence>
<feature type="domain" description="S1 motif" evidence="7">
    <location>
        <begin position="375"/>
        <end position="444"/>
    </location>
</feature>
<dbReference type="InterPro" id="IPR045209">
    <property type="entry name" value="Rrp5"/>
</dbReference>
<protein>
    <submittedName>
        <fullName evidence="9">Uncharacterized protein</fullName>
    </submittedName>
</protein>
<evidence type="ECO:0000256" key="4">
    <source>
        <dbReference type="PROSITE-ProRule" id="PRU00175"/>
    </source>
</evidence>
<dbReference type="PROSITE" id="PS50089">
    <property type="entry name" value="ZF_RING_2"/>
    <property type="match status" value="1"/>
</dbReference>
<dbReference type="SMART" id="SM00316">
    <property type="entry name" value="S1"/>
    <property type="match status" value="5"/>
</dbReference>
<keyword evidence="8" id="KW-1185">Reference proteome</keyword>
<dbReference type="InterPro" id="IPR012340">
    <property type="entry name" value="NA-bd_OB-fold"/>
</dbReference>
<evidence type="ECO:0000259" key="7">
    <source>
        <dbReference type="PROSITE" id="PS50126"/>
    </source>
</evidence>
<dbReference type="Pfam" id="PF00097">
    <property type="entry name" value="zf-C3HC4"/>
    <property type="match status" value="1"/>
</dbReference>
<sequence length="1916" mass="210759">MSSEKLCLGRIKSIEPYHLNISLLYGARGRVQIADVSSPYREALEQLLSGDANINVKKLDQMFTVGQVVRCCLKEGEKAPENFDRLRNSVLELSLNPSRVNQNIRKGQLESFITLVGAVSSIEDNGYIIDAGIHGLSVFLPFDKTPLRAPGRFLIGSLVEFSIIKDQSSGINARVARATMLKKQKIHDDSLLPFDCFLPGMRIPLRIRSKGPEGLQCDFQSFSVYVPAQHCPLEVNHYTIDSRVIACIVSVDHFAKAVIASLLPHFVKEDLDDSRGLLAFKHVKIGSMHDDAVLKRRERNCVYLWLPSLQKCGILLKANAFDVAPSKRWTSQIPENTPIKCRVVDFDLFLNMPVISCRKRVLESKFLSLNDVNVGATVTVTVRKLLKRGISVRLAGRIRGIIPFMHLSDAPIKNPQDRFKVGSKIMSFVLGVDLEKEELLLTARKSLMSSNLPILGSSKMVQAWEEVEHSDKTGAKHLLVTAFVVHLSERGVLVCGMNNVRGWIPRRQTFVEDTQSVETFFNKGETLQLRVIKRLKQDPQRSDRPSTQFLLSQILDPTKVQRPAPPVSTSVSLGEIYYCQVNRVQSSGLRVGLCTTSATDATIIAEATLPFPHLSDSISIAQLARQSRLDCFQPKIMLSINADGAASSPTRVVVVGVTTTEVIVSAKPSLVTAAAGHEMGPKSGGFVRSFEQLVVGSQWVGWIAHHKDYGVFVEFPGGLRGLVPTRYISDRRASHDIAWPLLLPPGASVEAKVVEVSALQQRFLLSLRMMDTYSSAAEQYVEGAIARTHRYLDECRWICSHVKHLSQLSQFALGEVVHLQVDGVTEEAVTGTVATAANSGGGRVPAVALLLNTEEVECVAGGVYPAVVTLPNLEAGCLEVALLPWLLRGVRQRAGGQFAADAMQVRLGQSIDSSVVSLGNGRDVVVVALKQHALGHLAVVPTRRFFNDLIGGNAWALAQVNRVTVRSEVESHKANTSNKAFFATLSIYDPLREKPRTRAVGGAATAIETVSPLPASLEQLTTPGTRLPEVVFIGLKGRAALFRLPHTRGLREIRSRLICRLVDLVPTGKAARKFLHSPPPCGTVFHNAIVVSAPSTTALEGKEKDPELGDLVCAMFLGVSNISWRLLLSNNARGLLHVSCMSKSHTTEASSPLATPPLQFPRHPKNGVWLTCRIIDVAHEQTTVAEAADESRDDEAEVKAEGKIGPQIAEGDEIVPVGDDEDAPSKAPLKVFYVSTETSDLRKWNPEKYQDLDLALDIPMFGFIKRRFKKFLVVSLNYKTDAVVPYSAAFLKSNQRVGSIVQIILTSLKPLRGCLANEPVRRRSASTSDAVAKSDGPSGPKRRRLVSFSARTGASVEPTIGDIRDRYADFLSPLFTEQEQQPLQNEDKDMEVENSCQKAVVAASSSLLTSLRNESRLAEVAQATMLGSEIAHPLPRISSVEEYEVAVRNSPQNAHLWTLYAVHHQAAGDVERARTVLQRALDSPAASADNAGGFTGTILLSSLRLESSVATAACVGVERSVGSTPTAPLLDAVIARIEQLDREAVTRRAVSVLSTAGLHSYAENMAKKFVRQHSALPEAWQTLVRARFRAGNVTGAREAQRNAGQTLRLSQLLQFAVGCARLEFEFGDVDRAIKLVEEQLAAHPQKKVVYVNYIQLLMSAGKSAEAELVRENALRKLPEKDHACTAAEIVQDTKDFLKQKVCLENKVNSLSSSVVEAMVLDANRVVKQLYDNDGLNIQFECRSINFLNIFWRLTLTINCTITRSDSGSVLSHKILTLRQFYVLYQEIKRFSQIPAETPGRESGPLPDEACLLCCDACPSAILPCGHNFCRKCIDEWLKASFALPPERHESFTTRRYSRPAALKNRQQCPLCRGPCPRSTEAWDMLGRPDDIECRREMSRVLLNLIYNAGTLPHPDH</sequence>
<dbReference type="InterPro" id="IPR003029">
    <property type="entry name" value="S1_domain"/>
</dbReference>
<dbReference type="SUPFAM" id="SSF57850">
    <property type="entry name" value="RING/U-box"/>
    <property type="match status" value="1"/>
</dbReference>
<dbReference type="PANTHER" id="PTHR23270">
    <property type="entry name" value="PROGRAMMED CELL DEATH PROTEIN 11 PRE-RRNA PROCESSING PROTEIN RRP5"/>
    <property type="match status" value="1"/>
</dbReference>
<dbReference type="GO" id="GO:0003723">
    <property type="term" value="F:RNA binding"/>
    <property type="evidence" value="ECO:0007669"/>
    <property type="project" value="TreeGrafter"/>
</dbReference>
<dbReference type="Proteomes" id="UP000887562">
    <property type="component" value="Unplaced"/>
</dbReference>
<dbReference type="PROSITE" id="PS00518">
    <property type="entry name" value="ZF_RING_1"/>
    <property type="match status" value="1"/>
</dbReference>
<dbReference type="FunFam" id="2.40.50.140:FF:000103">
    <property type="entry name" value="protein RRP5 homolog"/>
    <property type="match status" value="1"/>
</dbReference>